<sequence length="223" mass="24900">MELDIVKIAGPTVLLLFGSILGVAILGGALSISFEIWRKRRRFAAGEEWRSDRDLLQWLRGMKPAEFESYVATLFSRLGYTAMAVGRSHDGGIDVIAEKDGKKNYIQCKKFITSKVPVGAVRDFYGALADRVANGKGYFITTNKFTLEAEKFAEDKPIELIDGFELVRYIRMAEKDTKKRRSVSNAAPSKCPKCGGNLVERSGKFGKFLGCSNYPKCRYTVKT</sequence>
<dbReference type="SUPFAM" id="SSF57783">
    <property type="entry name" value="Zinc beta-ribbon"/>
    <property type="match status" value="1"/>
</dbReference>
<keyword evidence="1" id="KW-0812">Transmembrane</keyword>
<dbReference type="GO" id="GO:0003916">
    <property type="term" value="F:DNA topoisomerase activity"/>
    <property type="evidence" value="ECO:0007669"/>
    <property type="project" value="InterPro"/>
</dbReference>
<organism evidence="4 5">
    <name type="scientific">Candidatus Uhrbacteria bacterium CG22_combo_CG10-13_8_21_14_all_47_17</name>
    <dbReference type="NCBI Taxonomy" id="1975041"/>
    <lineage>
        <taxon>Bacteria</taxon>
        <taxon>Candidatus Uhriibacteriota</taxon>
    </lineage>
</organism>
<evidence type="ECO:0000313" key="5">
    <source>
        <dbReference type="Proteomes" id="UP000231581"/>
    </source>
</evidence>
<feature type="transmembrane region" description="Helical" evidence="1">
    <location>
        <begin position="12"/>
        <end position="34"/>
    </location>
</feature>
<proteinExistence type="predicted"/>
<dbReference type="Pfam" id="PF04471">
    <property type="entry name" value="Mrr_cat"/>
    <property type="match status" value="1"/>
</dbReference>
<name>A0A2H0BRX0_9BACT</name>
<gene>
    <name evidence="4" type="ORF">COX00_04270</name>
</gene>
<dbReference type="Gene3D" id="3.30.65.10">
    <property type="entry name" value="Bacterial Topoisomerase I, domain 1"/>
    <property type="match status" value="1"/>
</dbReference>
<evidence type="ECO:0008006" key="6">
    <source>
        <dbReference type="Google" id="ProtNLM"/>
    </source>
</evidence>
<dbReference type="EMBL" id="PCSZ01000076">
    <property type="protein sequence ID" value="PIP60279.1"/>
    <property type="molecule type" value="Genomic_DNA"/>
</dbReference>
<reference evidence="4 5" key="1">
    <citation type="submission" date="2017-09" db="EMBL/GenBank/DDBJ databases">
        <title>Depth-based differentiation of microbial function through sediment-hosted aquifers and enrichment of novel symbionts in the deep terrestrial subsurface.</title>
        <authorList>
            <person name="Probst A.J."/>
            <person name="Ladd B."/>
            <person name="Jarett J.K."/>
            <person name="Geller-Mcgrath D.E."/>
            <person name="Sieber C.M."/>
            <person name="Emerson J.B."/>
            <person name="Anantharaman K."/>
            <person name="Thomas B.C."/>
            <person name="Malmstrom R."/>
            <person name="Stieglmeier M."/>
            <person name="Klingl A."/>
            <person name="Woyke T."/>
            <person name="Ryan C.M."/>
            <person name="Banfield J.F."/>
        </authorList>
    </citation>
    <scope>NUCLEOTIDE SEQUENCE [LARGE SCALE GENOMIC DNA]</scope>
    <source>
        <strain evidence="4">CG22_combo_CG10-13_8_21_14_all_47_17</strain>
    </source>
</reference>
<dbReference type="SUPFAM" id="SSF52980">
    <property type="entry name" value="Restriction endonuclease-like"/>
    <property type="match status" value="1"/>
</dbReference>
<evidence type="ECO:0000256" key="1">
    <source>
        <dbReference type="SAM" id="Phobius"/>
    </source>
</evidence>
<dbReference type="AlphaFoldDB" id="A0A2H0BRX0"/>
<comment type="caution">
    <text evidence="4">The sequence shown here is derived from an EMBL/GenBank/DDBJ whole genome shotgun (WGS) entry which is preliminary data.</text>
</comment>
<dbReference type="GO" id="GO:0003677">
    <property type="term" value="F:DNA binding"/>
    <property type="evidence" value="ECO:0007669"/>
    <property type="project" value="InterPro"/>
</dbReference>
<keyword evidence="1" id="KW-0472">Membrane</keyword>
<protein>
    <recommendedName>
        <fullName evidence="6">Restriction endonuclease</fullName>
    </recommendedName>
</protein>
<dbReference type="GO" id="GO:0005694">
    <property type="term" value="C:chromosome"/>
    <property type="evidence" value="ECO:0007669"/>
    <property type="project" value="InterPro"/>
</dbReference>
<dbReference type="PANTHER" id="PTHR30015:SF7">
    <property type="entry name" value="TYPE IV METHYL-DIRECTED RESTRICTION ENZYME ECOKMRR"/>
    <property type="match status" value="1"/>
</dbReference>
<dbReference type="GO" id="GO:0009307">
    <property type="term" value="P:DNA restriction-modification system"/>
    <property type="evidence" value="ECO:0007669"/>
    <property type="project" value="InterPro"/>
</dbReference>
<dbReference type="Pfam" id="PF01396">
    <property type="entry name" value="Zn_ribbon_Top1"/>
    <property type="match status" value="1"/>
</dbReference>
<dbReference type="Proteomes" id="UP000231581">
    <property type="component" value="Unassembled WGS sequence"/>
</dbReference>
<evidence type="ECO:0000313" key="4">
    <source>
        <dbReference type="EMBL" id="PIP60279.1"/>
    </source>
</evidence>
<dbReference type="GO" id="GO:0006265">
    <property type="term" value="P:DNA topological change"/>
    <property type="evidence" value="ECO:0007669"/>
    <property type="project" value="InterPro"/>
</dbReference>
<dbReference type="InterPro" id="IPR052906">
    <property type="entry name" value="Type_IV_Methyl-Rstrct_Enzyme"/>
</dbReference>
<dbReference type="GO" id="GO:0015666">
    <property type="term" value="F:restriction endodeoxyribonuclease activity"/>
    <property type="evidence" value="ECO:0007669"/>
    <property type="project" value="TreeGrafter"/>
</dbReference>
<evidence type="ECO:0000259" key="3">
    <source>
        <dbReference type="Pfam" id="PF04471"/>
    </source>
</evidence>
<feature type="domain" description="Restriction endonuclease type IV Mrr" evidence="3">
    <location>
        <begin position="59"/>
        <end position="169"/>
    </location>
</feature>
<dbReference type="InterPro" id="IPR007560">
    <property type="entry name" value="Restrct_endonuc_IV_Mrr"/>
</dbReference>
<dbReference type="InterPro" id="IPR013498">
    <property type="entry name" value="Topo_IA_Znf"/>
</dbReference>
<dbReference type="InterPro" id="IPR011856">
    <property type="entry name" value="tRNA_endonuc-like_dom_sf"/>
</dbReference>
<dbReference type="Gene3D" id="3.40.1350.10">
    <property type="match status" value="1"/>
</dbReference>
<keyword evidence="1" id="KW-1133">Transmembrane helix</keyword>
<dbReference type="PANTHER" id="PTHR30015">
    <property type="entry name" value="MRR RESTRICTION SYSTEM PROTEIN"/>
    <property type="match status" value="1"/>
</dbReference>
<accession>A0A2H0BRX0</accession>
<dbReference type="InterPro" id="IPR011335">
    <property type="entry name" value="Restrct_endonuc-II-like"/>
</dbReference>
<feature type="domain" description="DNA topoisomerase type IA zn finger" evidence="2">
    <location>
        <begin position="190"/>
        <end position="222"/>
    </location>
</feature>
<evidence type="ECO:0000259" key="2">
    <source>
        <dbReference type="Pfam" id="PF01396"/>
    </source>
</evidence>